<dbReference type="InterPro" id="IPR044832">
    <property type="entry name" value="NRP-like"/>
</dbReference>
<accession>D8T306</accession>
<dbReference type="Pfam" id="PF10539">
    <property type="entry name" value="Dev_Cell_Death"/>
    <property type="match status" value="1"/>
</dbReference>
<dbReference type="SMART" id="SM00767">
    <property type="entry name" value="DCD"/>
    <property type="match status" value="1"/>
</dbReference>
<name>D8T306_SELML</name>
<dbReference type="PROSITE" id="PS51222">
    <property type="entry name" value="DCD"/>
    <property type="match status" value="1"/>
</dbReference>
<dbReference type="AlphaFoldDB" id="D8T306"/>
<dbReference type="Proteomes" id="UP000001514">
    <property type="component" value="Unassembled WGS sequence"/>
</dbReference>
<evidence type="ECO:0000259" key="1">
    <source>
        <dbReference type="PROSITE" id="PS51222"/>
    </source>
</evidence>
<dbReference type="InterPro" id="IPR013989">
    <property type="entry name" value="Dev_and_cell_death_domain"/>
</dbReference>
<protein>
    <recommendedName>
        <fullName evidence="1">DCD domain-containing protein</fullName>
    </recommendedName>
</protein>
<dbReference type="HOGENOM" id="CLU_130135_0_0_1"/>
<reference evidence="2 3" key="1">
    <citation type="journal article" date="2011" name="Science">
        <title>The Selaginella genome identifies genetic changes associated with the evolution of vascular plants.</title>
        <authorList>
            <person name="Banks J.A."/>
            <person name="Nishiyama T."/>
            <person name="Hasebe M."/>
            <person name="Bowman J.L."/>
            <person name="Gribskov M."/>
            <person name="dePamphilis C."/>
            <person name="Albert V.A."/>
            <person name="Aono N."/>
            <person name="Aoyama T."/>
            <person name="Ambrose B.A."/>
            <person name="Ashton N.W."/>
            <person name="Axtell M.J."/>
            <person name="Barker E."/>
            <person name="Barker M.S."/>
            <person name="Bennetzen J.L."/>
            <person name="Bonawitz N.D."/>
            <person name="Chapple C."/>
            <person name="Cheng C."/>
            <person name="Correa L.G."/>
            <person name="Dacre M."/>
            <person name="DeBarry J."/>
            <person name="Dreyer I."/>
            <person name="Elias M."/>
            <person name="Engstrom E.M."/>
            <person name="Estelle M."/>
            <person name="Feng L."/>
            <person name="Finet C."/>
            <person name="Floyd S.K."/>
            <person name="Frommer W.B."/>
            <person name="Fujita T."/>
            <person name="Gramzow L."/>
            <person name="Gutensohn M."/>
            <person name="Harholt J."/>
            <person name="Hattori M."/>
            <person name="Heyl A."/>
            <person name="Hirai T."/>
            <person name="Hiwatashi Y."/>
            <person name="Ishikawa M."/>
            <person name="Iwata M."/>
            <person name="Karol K.G."/>
            <person name="Koehler B."/>
            <person name="Kolukisaoglu U."/>
            <person name="Kubo M."/>
            <person name="Kurata T."/>
            <person name="Lalonde S."/>
            <person name="Li K."/>
            <person name="Li Y."/>
            <person name="Litt A."/>
            <person name="Lyons E."/>
            <person name="Manning G."/>
            <person name="Maruyama T."/>
            <person name="Michael T.P."/>
            <person name="Mikami K."/>
            <person name="Miyazaki S."/>
            <person name="Morinaga S."/>
            <person name="Murata T."/>
            <person name="Mueller-Roeber B."/>
            <person name="Nelson D.R."/>
            <person name="Obara M."/>
            <person name="Oguri Y."/>
            <person name="Olmstead R.G."/>
            <person name="Onodera N."/>
            <person name="Petersen B.L."/>
            <person name="Pils B."/>
            <person name="Prigge M."/>
            <person name="Rensing S.A."/>
            <person name="Riano-Pachon D.M."/>
            <person name="Roberts A.W."/>
            <person name="Sato Y."/>
            <person name="Scheller H.V."/>
            <person name="Schulz B."/>
            <person name="Schulz C."/>
            <person name="Shakirov E.V."/>
            <person name="Shibagaki N."/>
            <person name="Shinohara N."/>
            <person name="Shippen D.E."/>
            <person name="Soerensen I."/>
            <person name="Sotooka R."/>
            <person name="Sugimoto N."/>
            <person name="Sugita M."/>
            <person name="Sumikawa N."/>
            <person name="Tanurdzic M."/>
            <person name="Theissen G."/>
            <person name="Ulvskov P."/>
            <person name="Wakazuki S."/>
            <person name="Weng J.K."/>
            <person name="Willats W.W."/>
            <person name="Wipf D."/>
            <person name="Wolf P.G."/>
            <person name="Yang L."/>
            <person name="Zimmer A.D."/>
            <person name="Zhu Q."/>
            <person name="Mitros T."/>
            <person name="Hellsten U."/>
            <person name="Loque D."/>
            <person name="Otillar R."/>
            <person name="Salamov A."/>
            <person name="Schmutz J."/>
            <person name="Shapiro H."/>
            <person name="Lindquist E."/>
            <person name="Lucas S."/>
            <person name="Rokhsar D."/>
            <person name="Grigoriev I.V."/>
        </authorList>
    </citation>
    <scope>NUCLEOTIDE SEQUENCE [LARGE SCALE GENOMIC DNA]</scope>
</reference>
<dbReference type="PANTHER" id="PTHR46034">
    <property type="match status" value="1"/>
</dbReference>
<dbReference type="OrthoDB" id="273917at2759"/>
<proteinExistence type="predicted"/>
<feature type="domain" description="DCD" evidence="1">
    <location>
        <begin position="28"/>
        <end position="159"/>
    </location>
</feature>
<evidence type="ECO:0000313" key="2">
    <source>
        <dbReference type="EMBL" id="EFJ09015.1"/>
    </source>
</evidence>
<dbReference type="GO" id="GO:0034976">
    <property type="term" value="P:response to endoplasmic reticulum stress"/>
    <property type="evidence" value="ECO:0007669"/>
    <property type="project" value="InterPro"/>
</dbReference>
<dbReference type="Gramene" id="EFJ09015">
    <property type="protein sequence ID" value="EFJ09015"/>
    <property type="gene ID" value="SELMODRAFT_130815"/>
</dbReference>
<dbReference type="KEGG" id="smo:SELMODRAFT_130815"/>
<keyword evidence="3" id="KW-1185">Reference proteome</keyword>
<evidence type="ECO:0000313" key="3">
    <source>
        <dbReference type="Proteomes" id="UP000001514"/>
    </source>
</evidence>
<organism evidence="3">
    <name type="scientific">Selaginella moellendorffii</name>
    <name type="common">Spikemoss</name>
    <dbReference type="NCBI Taxonomy" id="88036"/>
    <lineage>
        <taxon>Eukaryota</taxon>
        <taxon>Viridiplantae</taxon>
        <taxon>Streptophyta</taxon>
        <taxon>Embryophyta</taxon>
        <taxon>Tracheophyta</taxon>
        <taxon>Lycopodiopsida</taxon>
        <taxon>Selaginellales</taxon>
        <taxon>Selaginellaceae</taxon>
        <taxon>Selaginella</taxon>
    </lineage>
</organism>
<gene>
    <name evidence="2" type="ORF">SELMODRAFT_130815</name>
</gene>
<dbReference type="InParanoid" id="D8T306"/>
<dbReference type="eggNOG" id="ENOG502QVZQ">
    <property type="taxonomic scope" value="Eukaryota"/>
</dbReference>
<dbReference type="EMBL" id="GL377667">
    <property type="protein sequence ID" value="EFJ09015.1"/>
    <property type="molecule type" value="Genomic_DNA"/>
</dbReference>
<sequence>MVVNAHHHRLLLERRVPQEVPRLSPHEQPLGGFIFFCNDETMPEDFERCLFGLPRSFIDSVKGIRKGLPLFLYNYSNRCLHGVFEASSDGGLNIEPDAWINKDARSGVDVSRYPAQVRVRIRENRAPLEEDAFRPVLFHYEAKKFRLELSMSEVLATLY</sequence>
<dbReference type="PANTHER" id="PTHR46034:SF47">
    <property type="entry name" value="DCD DOMAIN-CONTAINING PROTEIN"/>
    <property type="match status" value="1"/>
</dbReference>